<reference evidence="5 6" key="1">
    <citation type="submission" date="2018-03" db="EMBL/GenBank/DDBJ databases">
        <authorList>
            <person name="Keele B.F."/>
        </authorList>
    </citation>
    <scope>NUCLEOTIDE SEQUENCE [LARGE SCALE GENOMIC DNA]</scope>
    <source>
        <strain evidence="5 6">AU19729</strain>
    </source>
</reference>
<proteinExistence type="inferred from homology"/>
<gene>
    <name evidence="5" type="ORF">C6Q15_07430</name>
</gene>
<dbReference type="PANTHER" id="PTHR43179">
    <property type="entry name" value="RHAMNOSYLTRANSFERASE WBBL"/>
    <property type="match status" value="1"/>
</dbReference>
<protein>
    <submittedName>
        <fullName evidence="5">Glycosyl transferase family 2</fullName>
    </submittedName>
</protein>
<keyword evidence="3 5" id="KW-0808">Transferase</keyword>
<comment type="similarity">
    <text evidence="1">Belongs to the glycosyltransferase 2 family.</text>
</comment>
<dbReference type="Gene3D" id="3.90.550.10">
    <property type="entry name" value="Spore Coat Polysaccharide Biosynthesis Protein SpsA, Chain A"/>
    <property type="match status" value="1"/>
</dbReference>
<dbReference type="AlphaFoldDB" id="A0A228EG39"/>
<evidence type="ECO:0000256" key="3">
    <source>
        <dbReference type="ARBA" id="ARBA00022679"/>
    </source>
</evidence>
<dbReference type="PANTHER" id="PTHR43179:SF12">
    <property type="entry name" value="GALACTOFURANOSYLTRANSFERASE GLFT2"/>
    <property type="match status" value="1"/>
</dbReference>
<sequence length="285" mass="31539">MRVAAVVVTHNRPELLIEAIGALREQTHAIDELIVVDNASGAKTVEVLKRMQCVDVLRLDENVGGAGGFAAGVQRALDLGADWILLLDDDAIAMPSLVEELLAPLEEIARERVGAICSTVMEFGRIAPMHRRRFDPATLAEPVIDEAAYTAGPVRIDCGSFVGFLVNAEAVRAVGLPNASFFLAYDDTEYSLRLGRAGWSVWLAPEAVVDHRRPAGARLRSGPYGVKHYYNLRNQLAVFRHYGTAPKWRLAKPLMLHGLIAARDGRIDSLRRWLKAWRDSWNVRI</sequence>
<accession>A0A228EG39</accession>
<evidence type="ECO:0000256" key="2">
    <source>
        <dbReference type="ARBA" id="ARBA00022676"/>
    </source>
</evidence>
<evidence type="ECO:0000313" key="6">
    <source>
        <dbReference type="Proteomes" id="UP000238982"/>
    </source>
</evidence>
<organism evidence="5 6">
    <name type="scientific">Burkholderia multivorans</name>
    <dbReference type="NCBI Taxonomy" id="87883"/>
    <lineage>
        <taxon>Bacteria</taxon>
        <taxon>Pseudomonadati</taxon>
        <taxon>Pseudomonadota</taxon>
        <taxon>Betaproteobacteria</taxon>
        <taxon>Burkholderiales</taxon>
        <taxon>Burkholderiaceae</taxon>
        <taxon>Burkholderia</taxon>
        <taxon>Burkholderia cepacia complex</taxon>
    </lineage>
</organism>
<dbReference type="Proteomes" id="UP000238982">
    <property type="component" value="Unassembled WGS sequence"/>
</dbReference>
<dbReference type="InterPro" id="IPR029044">
    <property type="entry name" value="Nucleotide-diphossugar_trans"/>
</dbReference>
<evidence type="ECO:0000259" key="4">
    <source>
        <dbReference type="Pfam" id="PF00535"/>
    </source>
</evidence>
<dbReference type="InterPro" id="IPR001173">
    <property type="entry name" value="Glyco_trans_2-like"/>
</dbReference>
<comment type="caution">
    <text evidence="5">The sequence shown here is derived from an EMBL/GenBank/DDBJ whole genome shotgun (WGS) entry which is preliminary data.</text>
</comment>
<evidence type="ECO:0000313" key="5">
    <source>
        <dbReference type="EMBL" id="PRF63894.1"/>
    </source>
</evidence>
<dbReference type="SUPFAM" id="SSF53448">
    <property type="entry name" value="Nucleotide-diphospho-sugar transferases"/>
    <property type="match status" value="1"/>
</dbReference>
<feature type="domain" description="Glycosyltransferase 2-like" evidence="4">
    <location>
        <begin position="6"/>
        <end position="139"/>
    </location>
</feature>
<keyword evidence="2" id="KW-0328">Glycosyltransferase</keyword>
<dbReference type="EMBL" id="PVGH01000034">
    <property type="protein sequence ID" value="PRF63894.1"/>
    <property type="molecule type" value="Genomic_DNA"/>
</dbReference>
<dbReference type="Pfam" id="PF00535">
    <property type="entry name" value="Glycos_transf_2"/>
    <property type="match status" value="1"/>
</dbReference>
<dbReference type="GO" id="GO:0016757">
    <property type="term" value="F:glycosyltransferase activity"/>
    <property type="evidence" value="ECO:0007669"/>
    <property type="project" value="UniProtKB-KW"/>
</dbReference>
<evidence type="ECO:0000256" key="1">
    <source>
        <dbReference type="ARBA" id="ARBA00006739"/>
    </source>
</evidence>
<name>A0A228EG39_9BURK</name>
<dbReference type="RefSeq" id="WP_105796345.1">
    <property type="nucleotide sequence ID" value="NZ_CADFDI010000005.1"/>
</dbReference>